<protein>
    <submittedName>
        <fullName evidence="1">Uncharacterized protein</fullName>
    </submittedName>
</protein>
<gene>
    <name evidence="1" type="ORF">Ddye_021494</name>
</gene>
<dbReference type="EMBL" id="JANJYI010000006">
    <property type="protein sequence ID" value="KAK2646299.1"/>
    <property type="molecule type" value="Genomic_DNA"/>
</dbReference>
<name>A0AAD9U1R3_9ROSI</name>
<reference evidence="1" key="1">
    <citation type="journal article" date="2023" name="Plant J.">
        <title>Genome sequences and population genomics provide insights into the demographic history, inbreeding, and mutation load of two 'living fossil' tree species of Dipteronia.</title>
        <authorList>
            <person name="Feng Y."/>
            <person name="Comes H.P."/>
            <person name="Chen J."/>
            <person name="Zhu S."/>
            <person name="Lu R."/>
            <person name="Zhang X."/>
            <person name="Li P."/>
            <person name="Qiu J."/>
            <person name="Olsen K.M."/>
            <person name="Qiu Y."/>
        </authorList>
    </citation>
    <scope>NUCLEOTIDE SEQUENCE</scope>
    <source>
        <strain evidence="1">KIB01</strain>
    </source>
</reference>
<accession>A0AAD9U1R3</accession>
<dbReference type="AlphaFoldDB" id="A0AAD9U1R3"/>
<proteinExistence type="predicted"/>
<comment type="caution">
    <text evidence="1">The sequence shown here is derived from an EMBL/GenBank/DDBJ whole genome shotgun (WGS) entry which is preliminary data.</text>
</comment>
<dbReference type="Proteomes" id="UP001280121">
    <property type="component" value="Unassembled WGS sequence"/>
</dbReference>
<sequence length="105" mass="12506">MYRRVGLYRLVDHNENNILERSGFEEYPGIPGPASGQASLSTRFLEQKMNSWRLTGFYGHPEPTQRHHAWTFLRRLRDMSSLPWVCVGDLMKFLKMRRSWMVFND</sequence>
<evidence type="ECO:0000313" key="2">
    <source>
        <dbReference type="Proteomes" id="UP001280121"/>
    </source>
</evidence>
<keyword evidence="2" id="KW-1185">Reference proteome</keyword>
<organism evidence="1 2">
    <name type="scientific">Dipteronia dyeriana</name>
    <dbReference type="NCBI Taxonomy" id="168575"/>
    <lineage>
        <taxon>Eukaryota</taxon>
        <taxon>Viridiplantae</taxon>
        <taxon>Streptophyta</taxon>
        <taxon>Embryophyta</taxon>
        <taxon>Tracheophyta</taxon>
        <taxon>Spermatophyta</taxon>
        <taxon>Magnoliopsida</taxon>
        <taxon>eudicotyledons</taxon>
        <taxon>Gunneridae</taxon>
        <taxon>Pentapetalae</taxon>
        <taxon>rosids</taxon>
        <taxon>malvids</taxon>
        <taxon>Sapindales</taxon>
        <taxon>Sapindaceae</taxon>
        <taxon>Hippocastanoideae</taxon>
        <taxon>Acereae</taxon>
        <taxon>Dipteronia</taxon>
    </lineage>
</organism>
<evidence type="ECO:0000313" key="1">
    <source>
        <dbReference type="EMBL" id="KAK2646299.1"/>
    </source>
</evidence>